<name>A0A9W8QSA1_9HYPO</name>
<keyword evidence="2" id="KW-1185">Reference proteome</keyword>
<proteinExistence type="predicted"/>
<gene>
    <name evidence="1" type="ORF">NW755_014663</name>
</gene>
<accession>A0A9W8QSA1</accession>
<dbReference type="Gene3D" id="3.40.50.1110">
    <property type="entry name" value="SGNH hydrolase"/>
    <property type="match status" value="1"/>
</dbReference>
<sequence>MRQYITSINTITKQGAPFNLKVKKRWPGATFVVFDAHHVLLDVFASPEKYLDTQANVTGVYNKCEVLMEDCTPSDKPMSSFAFYDELHISERVRE</sequence>
<evidence type="ECO:0000313" key="2">
    <source>
        <dbReference type="Proteomes" id="UP001152087"/>
    </source>
</evidence>
<protein>
    <submittedName>
        <fullName evidence="1">Uncharacterized protein</fullName>
    </submittedName>
</protein>
<reference evidence="1" key="1">
    <citation type="submission" date="2022-09" db="EMBL/GenBank/DDBJ databases">
        <title>Fusarium specimens isolated from Avocado Roots.</title>
        <authorList>
            <person name="Stajich J."/>
            <person name="Roper C."/>
            <person name="Heimlech-Rivalta G."/>
        </authorList>
    </citation>
    <scope>NUCLEOTIDE SEQUENCE</scope>
    <source>
        <strain evidence="1">A02</strain>
    </source>
</reference>
<organism evidence="1 2">
    <name type="scientific">Fusarium falciforme</name>
    <dbReference type="NCBI Taxonomy" id="195108"/>
    <lineage>
        <taxon>Eukaryota</taxon>
        <taxon>Fungi</taxon>
        <taxon>Dikarya</taxon>
        <taxon>Ascomycota</taxon>
        <taxon>Pezizomycotina</taxon>
        <taxon>Sordariomycetes</taxon>
        <taxon>Hypocreomycetidae</taxon>
        <taxon>Hypocreales</taxon>
        <taxon>Nectriaceae</taxon>
        <taxon>Fusarium</taxon>
        <taxon>Fusarium solani species complex</taxon>
    </lineage>
</organism>
<dbReference type="Proteomes" id="UP001152087">
    <property type="component" value="Unassembled WGS sequence"/>
</dbReference>
<comment type="caution">
    <text evidence="1">The sequence shown here is derived from an EMBL/GenBank/DDBJ whole genome shotgun (WGS) entry which is preliminary data.</text>
</comment>
<dbReference type="EMBL" id="JAOQAV010000268">
    <property type="protein sequence ID" value="KAJ4175976.1"/>
    <property type="molecule type" value="Genomic_DNA"/>
</dbReference>
<dbReference type="OrthoDB" id="1600564at2759"/>
<dbReference type="AlphaFoldDB" id="A0A9W8QSA1"/>
<evidence type="ECO:0000313" key="1">
    <source>
        <dbReference type="EMBL" id="KAJ4175976.1"/>
    </source>
</evidence>
<dbReference type="InterPro" id="IPR036514">
    <property type="entry name" value="SGNH_hydro_sf"/>
</dbReference>